<dbReference type="EMBL" id="DTLB01000005">
    <property type="protein sequence ID" value="HFW31514.1"/>
    <property type="molecule type" value="Genomic_DNA"/>
</dbReference>
<name>A0A7C3M8B5_ARCFL</name>
<accession>A0A7C3M8B5</accession>
<dbReference type="PROSITE" id="PS00723">
    <property type="entry name" value="POLYPRENYL_SYNTHASE_1"/>
    <property type="match status" value="1"/>
</dbReference>
<evidence type="ECO:0000256" key="3">
    <source>
        <dbReference type="ARBA" id="ARBA00022679"/>
    </source>
</evidence>
<dbReference type="GO" id="GO:0008299">
    <property type="term" value="P:isoprenoid biosynthetic process"/>
    <property type="evidence" value="ECO:0007669"/>
    <property type="project" value="InterPro"/>
</dbReference>
<organism evidence="7">
    <name type="scientific">Archaeoglobus fulgidus</name>
    <dbReference type="NCBI Taxonomy" id="2234"/>
    <lineage>
        <taxon>Archaea</taxon>
        <taxon>Methanobacteriati</taxon>
        <taxon>Methanobacteriota</taxon>
        <taxon>Archaeoglobi</taxon>
        <taxon>Archaeoglobales</taxon>
        <taxon>Archaeoglobaceae</taxon>
        <taxon>Archaeoglobus</taxon>
    </lineage>
</organism>
<dbReference type="InterPro" id="IPR033749">
    <property type="entry name" value="Polyprenyl_synt_CS"/>
</dbReference>
<dbReference type="Gene3D" id="1.10.600.10">
    <property type="entry name" value="Farnesyl Diphosphate Synthase"/>
    <property type="match status" value="1"/>
</dbReference>
<keyword evidence="3 6" id="KW-0808">Transferase</keyword>
<evidence type="ECO:0000256" key="5">
    <source>
        <dbReference type="ARBA" id="ARBA00022842"/>
    </source>
</evidence>
<proteinExistence type="inferred from homology"/>
<protein>
    <submittedName>
        <fullName evidence="7">Polyprenyl synthetase family protein</fullName>
    </submittedName>
</protein>
<comment type="similarity">
    <text evidence="2 6">Belongs to the FPP/GGPP synthase family.</text>
</comment>
<gene>
    <name evidence="7" type="ORF">ENW66_00965</name>
</gene>
<dbReference type="InterPro" id="IPR008949">
    <property type="entry name" value="Isoprenoid_synthase_dom_sf"/>
</dbReference>
<comment type="caution">
    <text evidence="7">The sequence shown here is derived from an EMBL/GenBank/DDBJ whole genome shotgun (WGS) entry which is preliminary data.</text>
</comment>
<evidence type="ECO:0000256" key="1">
    <source>
        <dbReference type="ARBA" id="ARBA00001946"/>
    </source>
</evidence>
<evidence type="ECO:0000256" key="2">
    <source>
        <dbReference type="ARBA" id="ARBA00006706"/>
    </source>
</evidence>
<dbReference type="SFLD" id="SFLDS00005">
    <property type="entry name" value="Isoprenoid_Synthase_Type_I"/>
    <property type="match status" value="1"/>
</dbReference>
<dbReference type="SFLD" id="SFLDG01017">
    <property type="entry name" value="Polyprenyl_Transferase_Like"/>
    <property type="match status" value="1"/>
</dbReference>
<dbReference type="AlphaFoldDB" id="A0A7C3M8B5"/>
<evidence type="ECO:0000256" key="4">
    <source>
        <dbReference type="ARBA" id="ARBA00022723"/>
    </source>
</evidence>
<keyword evidence="4" id="KW-0479">Metal-binding</keyword>
<dbReference type="InterPro" id="IPR000092">
    <property type="entry name" value="Polyprenyl_synt"/>
</dbReference>
<dbReference type="PANTHER" id="PTHR12001">
    <property type="entry name" value="GERANYLGERANYL PYROPHOSPHATE SYNTHASE"/>
    <property type="match status" value="1"/>
</dbReference>
<dbReference type="CDD" id="cd00685">
    <property type="entry name" value="Trans_IPPS_HT"/>
    <property type="match status" value="1"/>
</dbReference>
<dbReference type="SUPFAM" id="SSF48576">
    <property type="entry name" value="Terpenoid synthases"/>
    <property type="match status" value="1"/>
</dbReference>
<evidence type="ECO:0000256" key="6">
    <source>
        <dbReference type="RuleBase" id="RU004466"/>
    </source>
</evidence>
<sequence length="326" mass="36600">MDEFQGLIVMLKEEIAKRAEIINKAIEELLPEKEPVGLYKAARHLIKAGGKRLRPVISLLTAEALGRDYRKVIPAALSIEVIHNFTLVHDDIMDRDEMRRGVPTVHRVYGEATAILAGDTLFAEAFKLLTACDVESEGIRRATEMLSDVCIKICEGQFYDMSFEEREAVSEEEYLRMVELKTGVLIAASAAMPAILFGEDEKIFKALWDYGLLSGVGFQIQDDLLDLTEETGKDWGSDILKGKKTLIVIKAFERGVELKTFGKGKADASDIREDIEKLRECGAIDYASKKARKMADEAKRKLEILPESKAKELLLELTDFLVTRKK</sequence>
<dbReference type="GO" id="GO:0004659">
    <property type="term" value="F:prenyltransferase activity"/>
    <property type="evidence" value="ECO:0007669"/>
    <property type="project" value="InterPro"/>
</dbReference>
<reference evidence="7" key="1">
    <citation type="journal article" date="2020" name="mSystems">
        <title>Genome- and Community-Level Interaction Insights into Carbon Utilization and Element Cycling Functions of Hydrothermarchaeota in Hydrothermal Sediment.</title>
        <authorList>
            <person name="Zhou Z."/>
            <person name="Liu Y."/>
            <person name="Xu W."/>
            <person name="Pan J."/>
            <person name="Luo Z.H."/>
            <person name="Li M."/>
        </authorList>
    </citation>
    <scope>NUCLEOTIDE SEQUENCE [LARGE SCALE GENOMIC DNA]</scope>
    <source>
        <strain evidence="7">SpSt-87</strain>
    </source>
</reference>
<evidence type="ECO:0000313" key="7">
    <source>
        <dbReference type="EMBL" id="HFW31514.1"/>
    </source>
</evidence>
<dbReference type="GO" id="GO:0046872">
    <property type="term" value="F:metal ion binding"/>
    <property type="evidence" value="ECO:0007669"/>
    <property type="project" value="UniProtKB-KW"/>
</dbReference>
<dbReference type="Pfam" id="PF00348">
    <property type="entry name" value="polyprenyl_synt"/>
    <property type="match status" value="1"/>
</dbReference>
<keyword evidence="5" id="KW-0460">Magnesium</keyword>
<dbReference type="PANTHER" id="PTHR12001:SF85">
    <property type="entry name" value="SHORT CHAIN ISOPRENYL DIPHOSPHATE SYNTHASE"/>
    <property type="match status" value="1"/>
</dbReference>
<comment type="cofactor">
    <cofactor evidence="1">
        <name>Mg(2+)</name>
        <dbReference type="ChEBI" id="CHEBI:18420"/>
    </cofactor>
</comment>